<name>A0A1G8B6W5_9PROT</name>
<dbReference type="STRING" id="83401.SAMN05421742_105245"/>
<feature type="active site" description="Proton acceptor" evidence="2">
    <location>
        <position position="120"/>
    </location>
</feature>
<dbReference type="RefSeq" id="WP_092618993.1">
    <property type="nucleotide sequence ID" value="NZ_FNCV01000005.1"/>
</dbReference>
<keyword evidence="1 2" id="KW-0378">Hydrolase</keyword>
<comment type="catalytic activity">
    <reaction evidence="2">
        <text>a 3'-end 2',3'-cyclophospho-ribonucleotide-RNA + H2O = a 3'-end 2'-phospho-ribonucleotide-RNA + H(+)</text>
        <dbReference type="Rhea" id="RHEA:11828"/>
        <dbReference type="Rhea" id="RHEA-COMP:10464"/>
        <dbReference type="Rhea" id="RHEA-COMP:17353"/>
        <dbReference type="ChEBI" id="CHEBI:15377"/>
        <dbReference type="ChEBI" id="CHEBI:15378"/>
        <dbReference type="ChEBI" id="CHEBI:83064"/>
        <dbReference type="ChEBI" id="CHEBI:173113"/>
        <dbReference type="EC" id="3.1.4.58"/>
    </reaction>
</comment>
<dbReference type="NCBIfam" id="TIGR02258">
    <property type="entry name" value="2_5_ligase"/>
    <property type="match status" value="1"/>
</dbReference>
<evidence type="ECO:0000256" key="1">
    <source>
        <dbReference type="ARBA" id="ARBA00022801"/>
    </source>
</evidence>
<dbReference type="InterPro" id="IPR004175">
    <property type="entry name" value="RNA_CPDase"/>
</dbReference>
<evidence type="ECO:0000313" key="3">
    <source>
        <dbReference type="EMBL" id="SDH28881.1"/>
    </source>
</evidence>
<dbReference type="AlphaFoldDB" id="A0A1G8B6W5"/>
<dbReference type="PANTHER" id="PTHR35561">
    <property type="entry name" value="RNA 2',3'-CYCLIC PHOSPHODIESTERASE"/>
    <property type="match status" value="1"/>
</dbReference>
<gene>
    <name evidence="3" type="ORF">SAMN05421742_105245</name>
</gene>
<dbReference type="Proteomes" id="UP000217076">
    <property type="component" value="Unassembled WGS sequence"/>
</dbReference>
<feature type="short sequence motif" description="HXTX 2" evidence="2">
    <location>
        <begin position="120"/>
        <end position="123"/>
    </location>
</feature>
<dbReference type="GO" id="GO:0008664">
    <property type="term" value="F:RNA 2',3'-cyclic 3'-phosphodiesterase activity"/>
    <property type="evidence" value="ECO:0007669"/>
    <property type="project" value="UniProtKB-EC"/>
</dbReference>
<comment type="function">
    <text evidence="2">Hydrolyzes RNA 2',3'-cyclic phosphodiester to an RNA 2'-phosphomonoester.</text>
</comment>
<dbReference type="InterPro" id="IPR009097">
    <property type="entry name" value="Cyclic_Pdiesterase"/>
</dbReference>
<accession>A0A1G8B6W5</accession>
<dbReference type="OrthoDB" id="9793819at2"/>
<dbReference type="HAMAP" id="MF_01940">
    <property type="entry name" value="RNA_CPDase"/>
    <property type="match status" value="1"/>
</dbReference>
<feature type="short sequence motif" description="HXTX 1" evidence="2">
    <location>
        <begin position="36"/>
        <end position="39"/>
    </location>
</feature>
<dbReference type="GO" id="GO:0004113">
    <property type="term" value="F:2',3'-cyclic-nucleotide 3'-phosphodiesterase activity"/>
    <property type="evidence" value="ECO:0007669"/>
    <property type="project" value="InterPro"/>
</dbReference>
<proteinExistence type="inferred from homology"/>
<sequence>MRLFVALPLPAPVVETLTGLTGGIPGARWVPPENLHLTLAFIGEVDGGAAAELAEALEGVRSPPFTLHLQGIGTFDRGRSPRALWIAAPREAALVQLQGRVISAIEAAGLEPERRRFTPHVTLARLKHPDPARLGRFIQAHNLIQTPPFTVDEFCLFSSHLRPDGPSYRREAEYPFG</sequence>
<keyword evidence="3" id="KW-0436">Ligase</keyword>
<protein>
    <recommendedName>
        <fullName evidence="2">RNA 2',3'-cyclic phosphodiesterase</fullName>
        <shortName evidence="2">RNA 2',3'-CPDase</shortName>
        <ecNumber evidence="2">3.1.4.58</ecNumber>
    </recommendedName>
</protein>
<dbReference type="PANTHER" id="PTHR35561:SF1">
    <property type="entry name" value="RNA 2',3'-CYCLIC PHOSPHODIESTERASE"/>
    <property type="match status" value="1"/>
</dbReference>
<dbReference type="SUPFAM" id="SSF55144">
    <property type="entry name" value="LigT-like"/>
    <property type="match status" value="1"/>
</dbReference>
<feature type="active site" description="Proton donor" evidence="2">
    <location>
        <position position="36"/>
    </location>
</feature>
<keyword evidence="4" id="KW-1185">Reference proteome</keyword>
<reference evidence="4" key="1">
    <citation type="submission" date="2016-10" db="EMBL/GenBank/DDBJ databases">
        <authorList>
            <person name="Varghese N."/>
            <person name="Submissions S."/>
        </authorList>
    </citation>
    <scope>NUCLEOTIDE SEQUENCE [LARGE SCALE GENOMIC DNA]</scope>
    <source>
        <strain evidence="4">930I</strain>
    </source>
</reference>
<dbReference type="EMBL" id="FNCV01000005">
    <property type="protein sequence ID" value="SDH28881.1"/>
    <property type="molecule type" value="Genomic_DNA"/>
</dbReference>
<dbReference type="Pfam" id="PF13563">
    <property type="entry name" value="2_5_RNA_ligase2"/>
    <property type="match status" value="1"/>
</dbReference>
<evidence type="ECO:0000313" key="4">
    <source>
        <dbReference type="Proteomes" id="UP000217076"/>
    </source>
</evidence>
<dbReference type="Gene3D" id="3.90.1140.10">
    <property type="entry name" value="Cyclic phosphodiesterase"/>
    <property type="match status" value="1"/>
</dbReference>
<evidence type="ECO:0000256" key="2">
    <source>
        <dbReference type="HAMAP-Rule" id="MF_01940"/>
    </source>
</evidence>
<comment type="similarity">
    <text evidence="2">Belongs to the 2H phosphoesterase superfamily. ThpR family.</text>
</comment>
<organism evidence="3 4">
    <name type="scientific">Roseospirillum parvum</name>
    <dbReference type="NCBI Taxonomy" id="83401"/>
    <lineage>
        <taxon>Bacteria</taxon>
        <taxon>Pseudomonadati</taxon>
        <taxon>Pseudomonadota</taxon>
        <taxon>Alphaproteobacteria</taxon>
        <taxon>Rhodospirillales</taxon>
        <taxon>Rhodospirillaceae</taxon>
        <taxon>Roseospirillum</taxon>
    </lineage>
</organism>
<dbReference type="EC" id="3.1.4.58" evidence="2"/>
<dbReference type="GO" id="GO:0016874">
    <property type="term" value="F:ligase activity"/>
    <property type="evidence" value="ECO:0007669"/>
    <property type="project" value="UniProtKB-KW"/>
</dbReference>